<dbReference type="CDD" id="cd17486">
    <property type="entry name" value="MFS_AmpG_like"/>
    <property type="match status" value="1"/>
</dbReference>
<keyword evidence="2" id="KW-0813">Transport</keyword>
<dbReference type="Proteomes" id="UP000824150">
    <property type="component" value="Unassembled WGS sequence"/>
</dbReference>
<evidence type="ECO:0000256" key="3">
    <source>
        <dbReference type="ARBA" id="ARBA00022692"/>
    </source>
</evidence>
<keyword evidence="5 6" id="KW-0472">Membrane</keyword>
<dbReference type="GO" id="GO:0016020">
    <property type="term" value="C:membrane"/>
    <property type="evidence" value="ECO:0007669"/>
    <property type="project" value="UniProtKB-SubCell"/>
</dbReference>
<feature type="transmembrane region" description="Helical" evidence="6">
    <location>
        <begin position="273"/>
        <end position="299"/>
    </location>
</feature>
<dbReference type="InterPro" id="IPR011701">
    <property type="entry name" value="MFS"/>
</dbReference>
<evidence type="ECO:0000313" key="8">
    <source>
        <dbReference type="Proteomes" id="UP000824150"/>
    </source>
</evidence>
<evidence type="ECO:0000313" key="7">
    <source>
        <dbReference type="EMBL" id="MBU3827435.1"/>
    </source>
</evidence>
<comment type="subcellular location">
    <subcellularLocation>
        <location evidence="1">Membrane</location>
        <topology evidence="1">Multi-pass membrane protein</topology>
    </subcellularLocation>
</comment>
<dbReference type="PANTHER" id="PTHR12778">
    <property type="entry name" value="SOLUTE CARRIER FAMILY 33 ACETYL-COA TRANSPORTER -RELATED"/>
    <property type="match status" value="1"/>
</dbReference>
<keyword evidence="4 6" id="KW-1133">Transmembrane helix</keyword>
<sequence length="430" mass="46210">MISSSATPSPQPQDKGGRGILQEIFSARMGICLVTGFSSGLPLYVLIVLLAAFLKDSGVDLKIIGLFSLVTFPYTWKFLWAPLTDRFQLWGLGRRRGWMLTTQIVLILAIGSVGLFNPQHSLSIIMALVCLTALASATQDIVIDAFRREILTDRELGLGSSLFVNAYRIAGLVPGSLSLIAADFFPWHYVFAGTALFMLPGLILTLVVSEPQVSLAPKTLRQAVVEPFADFITRKGWGGALLCLIFVFFYKIGDSMATALATPFYLDLGFSLSVIGIVAKNVGIWSMVAGGMLGGILMLKIGINKALWLFGLAQWVPILGFALLAHMGGQGQASVWLLALVIGAEALGTGLGTAAFVSYIARECTPAFTATQFALLSSFSAVPRTFCNAATGFIVQAVGWEQFFYICALLALPGMLLLFKIAPWGADDKN</sequence>
<dbReference type="Gene3D" id="1.20.1250.20">
    <property type="entry name" value="MFS general substrate transporter like domains"/>
    <property type="match status" value="1"/>
</dbReference>
<feature type="transmembrane region" description="Helical" evidence="6">
    <location>
        <begin position="187"/>
        <end position="208"/>
    </location>
</feature>
<feature type="transmembrane region" description="Helical" evidence="6">
    <location>
        <begin position="59"/>
        <end position="76"/>
    </location>
</feature>
<dbReference type="EMBL" id="JAHLFG010000089">
    <property type="protein sequence ID" value="MBU3827435.1"/>
    <property type="molecule type" value="Genomic_DNA"/>
</dbReference>
<keyword evidence="3 6" id="KW-0812">Transmembrane</keyword>
<dbReference type="InterPro" id="IPR036259">
    <property type="entry name" value="MFS_trans_sf"/>
</dbReference>
<feature type="transmembrane region" description="Helical" evidence="6">
    <location>
        <begin position="333"/>
        <end position="361"/>
    </location>
</feature>
<dbReference type="Pfam" id="PF07690">
    <property type="entry name" value="MFS_1"/>
    <property type="match status" value="1"/>
</dbReference>
<dbReference type="NCBIfam" id="TIGR00901">
    <property type="entry name" value="2A0125"/>
    <property type="match status" value="1"/>
</dbReference>
<organism evidence="7 8">
    <name type="scientific">Candidatus Anaerobiospirillum merdipullorum</name>
    <dbReference type="NCBI Taxonomy" id="2838450"/>
    <lineage>
        <taxon>Bacteria</taxon>
        <taxon>Pseudomonadati</taxon>
        <taxon>Pseudomonadota</taxon>
        <taxon>Gammaproteobacteria</taxon>
        <taxon>Aeromonadales</taxon>
        <taxon>Succinivibrionaceae</taxon>
        <taxon>Anaerobiospirillum</taxon>
    </lineage>
</organism>
<reference evidence="7" key="2">
    <citation type="submission" date="2021-04" db="EMBL/GenBank/DDBJ databases">
        <authorList>
            <person name="Gilroy R."/>
        </authorList>
    </citation>
    <scope>NUCLEOTIDE SEQUENCE</scope>
    <source>
        <strain evidence="7">687</strain>
    </source>
</reference>
<gene>
    <name evidence="7" type="ORF">IAA31_08135</name>
</gene>
<comment type="caution">
    <text evidence="7">The sequence shown here is derived from an EMBL/GenBank/DDBJ whole genome shotgun (WGS) entry which is preliminary data.</text>
</comment>
<feature type="transmembrane region" description="Helical" evidence="6">
    <location>
        <begin position="31"/>
        <end position="53"/>
    </location>
</feature>
<feature type="transmembrane region" description="Helical" evidence="6">
    <location>
        <begin position="306"/>
        <end position="327"/>
    </location>
</feature>
<dbReference type="SUPFAM" id="SSF103473">
    <property type="entry name" value="MFS general substrate transporter"/>
    <property type="match status" value="1"/>
</dbReference>
<proteinExistence type="predicted"/>
<evidence type="ECO:0000256" key="4">
    <source>
        <dbReference type="ARBA" id="ARBA00022989"/>
    </source>
</evidence>
<feature type="transmembrane region" description="Helical" evidence="6">
    <location>
        <begin position="236"/>
        <end position="253"/>
    </location>
</feature>
<accession>A0A9E2NSY1</accession>
<dbReference type="PANTHER" id="PTHR12778:SF10">
    <property type="entry name" value="MAJOR FACILITATOR SUPERFAMILY DOMAIN-CONTAINING PROTEIN 3"/>
    <property type="match status" value="1"/>
</dbReference>
<dbReference type="InterPro" id="IPR004752">
    <property type="entry name" value="AmpG_permease/AT-1"/>
</dbReference>
<evidence type="ECO:0000256" key="5">
    <source>
        <dbReference type="ARBA" id="ARBA00023136"/>
    </source>
</evidence>
<feature type="transmembrane region" description="Helical" evidence="6">
    <location>
        <begin position="97"/>
        <end position="116"/>
    </location>
</feature>
<name>A0A9E2NSY1_9GAMM</name>
<reference evidence="7" key="1">
    <citation type="journal article" date="2021" name="PeerJ">
        <title>Extensive microbial diversity within the chicken gut microbiome revealed by metagenomics and culture.</title>
        <authorList>
            <person name="Gilroy R."/>
            <person name="Ravi A."/>
            <person name="Getino M."/>
            <person name="Pursley I."/>
            <person name="Horton D.L."/>
            <person name="Alikhan N.F."/>
            <person name="Baker D."/>
            <person name="Gharbi K."/>
            <person name="Hall N."/>
            <person name="Watson M."/>
            <person name="Adriaenssens E.M."/>
            <person name="Foster-Nyarko E."/>
            <person name="Jarju S."/>
            <person name="Secka A."/>
            <person name="Antonio M."/>
            <person name="Oren A."/>
            <person name="Chaudhuri R.R."/>
            <person name="La Ragione R."/>
            <person name="Hildebrand F."/>
            <person name="Pallen M.J."/>
        </authorList>
    </citation>
    <scope>NUCLEOTIDE SEQUENCE</scope>
    <source>
        <strain evidence="7">687</strain>
    </source>
</reference>
<evidence type="ECO:0000256" key="2">
    <source>
        <dbReference type="ARBA" id="ARBA00022448"/>
    </source>
</evidence>
<evidence type="ECO:0000256" key="1">
    <source>
        <dbReference type="ARBA" id="ARBA00004141"/>
    </source>
</evidence>
<dbReference type="AlphaFoldDB" id="A0A9E2NSY1"/>
<dbReference type="GO" id="GO:0022857">
    <property type="term" value="F:transmembrane transporter activity"/>
    <property type="evidence" value="ECO:0007669"/>
    <property type="project" value="InterPro"/>
</dbReference>
<evidence type="ECO:0000256" key="6">
    <source>
        <dbReference type="SAM" id="Phobius"/>
    </source>
</evidence>
<protein>
    <submittedName>
        <fullName evidence="7">AmpG family muropeptide MFS transporter</fullName>
    </submittedName>
</protein>
<feature type="transmembrane region" description="Helical" evidence="6">
    <location>
        <begin position="403"/>
        <end position="422"/>
    </location>
</feature>
<feature type="transmembrane region" description="Helical" evidence="6">
    <location>
        <begin position="122"/>
        <end position="142"/>
    </location>
</feature>